<evidence type="ECO:0000313" key="2">
    <source>
        <dbReference type="Proteomes" id="UP001595593"/>
    </source>
</evidence>
<sequence>MLQWLKHTSRDAAQGVRDYGEAAMNETRLRIAVTGLSRAGKTVFITSLVHNLLALPRYDTLPQLSRQLRSAAGEHRLDAVRVLPPGSDDVAAFDYGEKLAELAAAQPAWPPRTEGFAVLGLDLLLKRTGLLSKVEAFKHRRVRLELMDYPGEWLLDLPLLEQSYAVWSRETLALLRQSPRAEACAGFLALLPDLDPNRKADHALLRQAHALYREGLMACRTRYGLRFLQPGRFVCPGPGAETPLLWFAPLEDPGERPAKGSAAALMRDRFEAYKADMRQRFFDTHFTAFDRQVVLVDVLGALHAGRAAFEDTEKALAAIGTALRGEAGLLSRSLGGLAGGSLRRSAPGRVAFVATKADHVPELRRDNLRHLLRTLVQGDGAPPRAGHGFHVAASVLATVDGTAQRDGRSIEVVRGVPLGEMVPRAFDPGEVPSSRPRPGFWNERFFELPVFAPPRIVADGSHGIPHLNLDAVLAELLEGAL</sequence>
<dbReference type="InterPro" id="IPR007413">
    <property type="entry name" value="YcjX-like"/>
</dbReference>
<dbReference type="PIRSF" id="PIRSF019381">
    <property type="entry name" value="YcjX"/>
    <property type="match status" value="1"/>
</dbReference>
<dbReference type="Proteomes" id="UP001595593">
    <property type="component" value="Unassembled WGS sequence"/>
</dbReference>
<accession>A0ABV7G6P1</accession>
<evidence type="ECO:0000313" key="1">
    <source>
        <dbReference type="EMBL" id="MFC3127223.1"/>
    </source>
</evidence>
<dbReference type="Pfam" id="PF04317">
    <property type="entry name" value="DUF463"/>
    <property type="match status" value="1"/>
</dbReference>
<gene>
    <name evidence="1" type="ORF">ACFOD4_19315</name>
</gene>
<dbReference type="EMBL" id="JBHRTN010000020">
    <property type="protein sequence ID" value="MFC3127223.1"/>
    <property type="molecule type" value="Genomic_DNA"/>
</dbReference>
<proteinExistence type="predicted"/>
<dbReference type="RefSeq" id="WP_379599084.1">
    <property type="nucleotide sequence ID" value="NZ_JBHRTN010000020.1"/>
</dbReference>
<comment type="caution">
    <text evidence="1">The sequence shown here is derived from an EMBL/GenBank/DDBJ whole genome shotgun (WGS) entry which is preliminary data.</text>
</comment>
<name>A0ABV7G6P1_9PROT</name>
<organism evidence="1 2">
    <name type="scientific">Teichococcus globiformis</name>
    <dbReference type="NCBI Taxonomy" id="2307229"/>
    <lineage>
        <taxon>Bacteria</taxon>
        <taxon>Pseudomonadati</taxon>
        <taxon>Pseudomonadota</taxon>
        <taxon>Alphaproteobacteria</taxon>
        <taxon>Acetobacterales</taxon>
        <taxon>Roseomonadaceae</taxon>
        <taxon>Roseomonas</taxon>
    </lineage>
</organism>
<protein>
    <submittedName>
        <fullName evidence="1">YcjX family protein</fullName>
    </submittedName>
</protein>
<reference evidence="2" key="1">
    <citation type="journal article" date="2019" name="Int. J. Syst. Evol. Microbiol.">
        <title>The Global Catalogue of Microorganisms (GCM) 10K type strain sequencing project: providing services to taxonomists for standard genome sequencing and annotation.</title>
        <authorList>
            <consortium name="The Broad Institute Genomics Platform"/>
            <consortium name="The Broad Institute Genome Sequencing Center for Infectious Disease"/>
            <person name="Wu L."/>
            <person name="Ma J."/>
        </authorList>
    </citation>
    <scope>NUCLEOTIDE SEQUENCE [LARGE SCALE GENOMIC DNA]</scope>
    <source>
        <strain evidence="2">KCTC 52094</strain>
    </source>
</reference>
<dbReference type="PANTHER" id="PTHR38605">
    <property type="entry name" value="ATPASE-RELATED"/>
    <property type="match status" value="1"/>
</dbReference>
<dbReference type="PANTHER" id="PTHR38605:SF1">
    <property type="entry name" value="ATPASE"/>
    <property type="match status" value="1"/>
</dbReference>
<keyword evidence="2" id="KW-1185">Reference proteome</keyword>